<dbReference type="Gene3D" id="3.30.710.10">
    <property type="entry name" value="Potassium Channel Kv1.1, Chain A"/>
    <property type="match status" value="2"/>
</dbReference>
<dbReference type="CDD" id="cd18186">
    <property type="entry name" value="BTB_POZ_ZBTB_KLHL-like"/>
    <property type="match status" value="1"/>
</dbReference>
<keyword evidence="3" id="KW-1185">Reference proteome</keyword>
<dbReference type="AlphaFoldDB" id="A0A8H6FR49"/>
<evidence type="ECO:0000313" key="2">
    <source>
        <dbReference type="EMBL" id="KAF6233209.1"/>
    </source>
</evidence>
<dbReference type="RefSeq" id="XP_037162631.1">
    <property type="nucleotide sequence ID" value="XM_037310398.1"/>
</dbReference>
<evidence type="ECO:0000259" key="1">
    <source>
        <dbReference type="PROSITE" id="PS50097"/>
    </source>
</evidence>
<name>A0A8H6FR49_9LECA</name>
<protein>
    <recommendedName>
        <fullName evidence="1">BTB domain-containing protein</fullName>
    </recommendedName>
</protein>
<dbReference type="PROSITE" id="PS50097">
    <property type="entry name" value="BTB"/>
    <property type="match status" value="1"/>
</dbReference>
<organism evidence="2 3">
    <name type="scientific">Letharia columbiana</name>
    <dbReference type="NCBI Taxonomy" id="112416"/>
    <lineage>
        <taxon>Eukaryota</taxon>
        <taxon>Fungi</taxon>
        <taxon>Dikarya</taxon>
        <taxon>Ascomycota</taxon>
        <taxon>Pezizomycotina</taxon>
        <taxon>Lecanoromycetes</taxon>
        <taxon>OSLEUM clade</taxon>
        <taxon>Lecanoromycetidae</taxon>
        <taxon>Lecanorales</taxon>
        <taxon>Lecanorineae</taxon>
        <taxon>Parmeliaceae</taxon>
        <taxon>Letharia</taxon>
    </lineage>
</organism>
<dbReference type="GeneID" id="59290154"/>
<gene>
    <name evidence="2" type="ORF">HO173_008498</name>
</gene>
<dbReference type="InterPro" id="IPR000210">
    <property type="entry name" value="BTB/POZ_dom"/>
</dbReference>
<feature type="domain" description="BTB" evidence="1">
    <location>
        <begin position="284"/>
        <end position="353"/>
    </location>
</feature>
<reference evidence="2 3" key="1">
    <citation type="journal article" date="2020" name="Genomics">
        <title>Complete, high-quality genomes from long-read metagenomic sequencing of two wolf lichen thalli reveals enigmatic genome architecture.</title>
        <authorList>
            <person name="McKenzie S.K."/>
            <person name="Walston R.F."/>
            <person name="Allen J.L."/>
        </authorList>
    </citation>
    <scope>NUCLEOTIDE SEQUENCE [LARGE SCALE GENOMIC DNA]</scope>
    <source>
        <strain evidence="2">WasteWater2</strain>
    </source>
</reference>
<dbReference type="PANTHER" id="PTHR47843">
    <property type="entry name" value="BTB DOMAIN-CONTAINING PROTEIN-RELATED"/>
    <property type="match status" value="1"/>
</dbReference>
<dbReference type="Pfam" id="PF00651">
    <property type="entry name" value="BTB"/>
    <property type="match status" value="1"/>
</dbReference>
<proteinExistence type="predicted"/>
<dbReference type="InterPro" id="IPR011333">
    <property type="entry name" value="SKP1/BTB/POZ_sf"/>
</dbReference>
<dbReference type="SUPFAM" id="SSF54695">
    <property type="entry name" value="POZ domain"/>
    <property type="match status" value="1"/>
</dbReference>
<comment type="caution">
    <text evidence="2">The sequence shown here is derived from an EMBL/GenBank/DDBJ whole genome shotgun (WGS) entry which is preliminary data.</text>
</comment>
<dbReference type="EMBL" id="JACCJC010000040">
    <property type="protein sequence ID" value="KAF6233209.1"/>
    <property type="molecule type" value="Genomic_DNA"/>
</dbReference>
<dbReference type="Proteomes" id="UP000578531">
    <property type="component" value="Unassembled WGS sequence"/>
</dbReference>
<dbReference type="PANTHER" id="PTHR47843:SF5">
    <property type="entry name" value="BTB_POZ DOMAIN PROTEIN"/>
    <property type="match status" value="1"/>
</dbReference>
<evidence type="ECO:0000313" key="3">
    <source>
        <dbReference type="Proteomes" id="UP000578531"/>
    </source>
</evidence>
<dbReference type="OrthoDB" id="6359816at2759"/>
<sequence length="506" mass="56773">MVQYCYTTDCPDEAPEKILDPGDPMTPSISRAHTNAQVHAPAEKYDIPGRKFLAGMKFRAAMAVEVGSGFRSGAPAMMHLIAIISLAYDGAPGTDRVLRDPVIGYVWMYWKQLSPKPEFLVPIAAKPEFMIEAVNKTARKHQPPLEQTSKLPSRLSVSQTMLPAHSTVCDSEDAFAWKEMLNSFGFMLESGAGSDLTTICNEPMWKSYTFIIYPRPDNFTEANRSRLAESNTRQIDLSAEAPRLTLKMIRFLYTLVTESLSESQNAKAEQAQSLKLLLDSGNASDLTITCDERTFHVHSPIMCSRSDYFAIHRDASTRFPASDPHHVRLPDEDAFLIEKMIGFVYTSEYSVSADGTTGASEAEPLALSVHASMYGLGEFYGIRSLKWVAAGQFKELVALWHKPYGAFPGPRLLDFVQAIKVVYTRTPQDDRVLRDPIIRHIPENLHAMSGLEEFRELVNEVPEFMDEAFGDGVLGEIARSRTKLSVRRIREMCRLARRGTWPYLDD</sequence>
<accession>A0A8H6FR49</accession>